<evidence type="ECO:0000259" key="2">
    <source>
        <dbReference type="PROSITE" id="PS50164"/>
    </source>
</evidence>
<reference evidence="3 4" key="1">
    <citation type="submission" date="2011-01" db="EMBL/GenBank/DDBJ databases">
        <authorList>
            <person name="Durkin A.S."/>
            <person name="Madupu R."/>
            <person name="Torralba M."/>
            <person name="Gillis M."/>
            <person name="Methe B."/>
            <person name="Sutton G."/>
            <person name="Nelson K.E."/>
        </authorList>
    </citation>
    <scope>NUCLEOTIDE SEQUENCE [LARGE SCALE GENOMIC DNA]</scope>
    <source>
        <strain evidence="3 4">ACS-065-V-Col13</strain>
    </source>
</reference>
<name>F0GTJ4_9FIRM</name>
<dbReference type="InterPro" id="IPR000305">
    <property type="entry name" value="GIY-YIG_endonuc"/>
</dbReference>
<dbReference type="InterPro" id="IPR035901">
    <property type="entry name" value="GIY-YIG_endonuc_sf"/>
</dbReference>
<dbReference type="PATRIC" id="fig|879305.3.peg.125"/>
<comment type="similarity">
    <text evidence="1">Belongs to the UPF0213 family.</text>
</comment>
<dbReference type="Pfam" id="PF01541">
    <property type="entry name" value="GIY-YIG"/>
    <property type="match status" value="1"/>
</dbReference>
<dbReference type="STRING" id="879305.HMPREF9290_0475"/>
<evidence type="ECO:0000313" key="3">
    <source>
        <dbReference type="EMBL" id="EGC82865.1"/>
    </source>
</evidence>
<organism evidence="3 4">
    <name type="scientific">Anaerococcus prevotii ACS-065-V-Col13</name>
    <dbReference type="NCBI Taxonomy" id="879305"/>
    <lineage>
        <taxon>Bacteria</taxon>
        <taxon>Bacillati</taxon>
        <taxon>Bacillota</taxon>
        <taxon>Tissierellia</taxon>
        <taxon>Tissierellales</taxon>
        <taxon>Peptoniphilaceae</taxon>
        <taxon>Anaerococcus</taxon>
    </lineage>
</organism>
<proteinExistence type="inferred from homology"/>
<gene>
    <name evidence="3" type="ORF">HMPREF9290_0475</name>
</gene>
<dbReference type="eggNOG" id="COG2827">
    <property type="taxonomic scope" value="Bacteria"/>
</dbReference>
<dbReference type="InterPro" id="IPR050190">
    <property type="entry name" value="UPF0213_domain"/>
</dbReference>
<protein>
    <submittedName>
        <fullName evidence="3">GIY-YIG catalytic domain protein</fullName>
    </submittedName>
</protein>
<dbReference type="RefSeq" id="WP_004833877.1">
    <property type="nucleotide sequence ID" value="NZ_AEXM01000004.1"/>
</dbReference>
<feature type="domain" description="GIY-YIG" evidence="2">
    <location>
        <begin position="1"/>
        <end position="76"/>
    </location>
</feature>
<dbReference type="SUPFAM" id="SSF82771">
    <property type="entry name" value="GIY-YIG endonuclease"/>
    <property type="match status" value="1"/>
</dbReference>
<evidence type="ECO:0000313" key="4">
    <source>
        <dbReference type="Proteomes" id="UP000005286"/>
    </source>
</evidence>
<dbReference type="Proteomes" id="UP000005286">
    <property type="component" value="Unassembled WGS sequence"/>
</dbReference>
<dbReference type="CDD" id="cd10448">
    <property type="entry name" value="GIY-YIG_unchar_3"/>
    <property type="match status" value="1"/>
</dbReference>
<dbReference type="AlphaFoldDB" id="F0GTJ4"/>
<dbReference type="Gene3D" id="3.40.1440.10">
    <property type="entry name" value="GIY-YIG endonuclease"/>
    <property type="match status" value="1"/>
</dbReference>
<comment type="caution">
    <text evidence="3">The sequence shown here is derived from an EMBL/GenBank/DDBJ whole genome shotgun (WGS) entry which is preliminary data.</text>
</comment>
<evidence type="ECO:0000256" key="1">
    <source>
        <dbReference type="ARBA" id="ARBA00007435"/>
    </source>
</evidence>
<sequence>MYFVYILTNKTNKVLYTGVTNNLYRRLYEHKNHLVDGFSSKYNTTKLIYYEVGESAEAAIAREKQIKAYRRDKKIALINELNSERKDLSLEW</sequence>
<dbReference type="PANTHER" id="PTHR34477">
    <property type="entry name" value="UPF0213 PROTEIN YHBQ"/>
    <property type="match status" value="1"/>
</dbReference>
<keyword evidence="4" id="KW-1185">Reference proteome</keyword>
<dbReference type="PANTHER" id="PTHR34477:SF5">
    <property type="entry name" value="BSL5627 PROTEIN"/>
    <property type="match status" value="1"/>
</dbReference>
<accession>F0GTJ4</accession>
<dbReference type="PROSITE" id="PS50164">
    <property type="entry name" value="GIY_YIG"/>
    <property type="match status" value="1"/>
</dbReference>
<dbReference type="EMBL" id="AEXM01000004">
    <property type="protein sequence ID" value="EGC82865.1"/>
    <property type="molecule type" value="Genomic_DNA"/>
</dbReference>